<name>A0A392RHP0_9FABA</name>
<dbReference type="Proteomes" id="UP000265520">
    <property type="component" value="Unassembled WGS sequence"/>
</dbReference>
<evidence type="ECO:0000313" key="2">
    <source>
        <dbReference type="EMBL" id="MCI35105.1"/>
    </source>
</evidence>
<reference evidence="2 3" key="1">
    <citation type="journal article" date="2018" name="Front. Plant Sci.">
        <title>Red Clover (Trifolium pratense) and Zigzag Clover (T. medium) - A Picture of Genomic Similarities and Differences.</title>
        <authorList>
            <person name="Dluhosova J."/>
            <person name="Istvanek J."/>
            <person name="Nedelnik J."/>
            <person name="Repkova J."/>
        </authorList>
    </citation>
    <scope>NUCLEOTIDE SEQUENCE [LARGE SCALE GENOMIC DNA]</scope>
    <source>
        <strain evidence="3">cv. 10/8</strain>
        <tissue evidence="2">Leaf</tissue>
    </source>
</reference>
<organism evidence="2 3">
    <name type="scientific">Trifolium medium</name>
    <dbReference type="NCBI Taxonomy" id="97028"/>
    <lineage>
        <taxon>Eukaryota</taxon>
        <taxon>Viridiplantae</taxon>
        <taxon>Streptophyta</taxon>
        <taxon>Embryophyta</taxon>
        <taxon>Tracheophyta</taxon>
        <taxon>Spermatophyta</taxon>
        <taxon>Magnoliopsida</taxon>
        <taxon>eudicotyledons</taxon>
        <taxon>Gunneridae</taxon>
        <taxon>Pentapetalae</taxon>
        <taxon>rosids</taxon>
        <taxon>fabids</taxon>
        <taxon>Fabales</taxon>
        <taxon>Fabaceae</taxon>
        <taxon>Papilionoideae</taxon>
        <taxon>50 kb inversion clade</taxon>
        <taxon>NPAAA clade</taxon>
        <taxon>Hologalegina</taxon>
        <taxon>IRL clade</taxon>
        <taxon>Trifolieae</taxon>
        <taxon>Trifolium</taxon>
    </lineage>
</organism>
<protein>
    <submittedName>
        <fullName evidence="2">Uncharacterized protein</fullName>
    </submittedName>
</protein>
<comment type="caution">
    <text evidence="2">The sequence shown here is derived from an EMBL/GenBank/DDBJ whole genome shotgun (WGS) entry which is preliminary data.</text>
</comment>
<feature type="compositionally biased region" description="Acidic residues" evidence="1">
    <location>
        <begin position="65"/>
        <end position="80"/>
    </location>
</feature>
<feature type="region of interest" description="Disordered" evidence="1">
    <location>
        <begin position="56"/>
        <end position="91"/>
    </location>
</feature>
<evidence type="ECO:0000256" key="1">
    <source>
        <dbReference type="SAM" id="MobiDB-lite"/>
    </source>
</evidence>
<keyword evidence="3" id="KW-1185">Reference proteome</keyword>
<sequence length="91" mass="10565">MLRTSFNFHIWHRPPPPFNPTAPSTLTSSRATLLRPQTNKIRIRISTHQISYVCGGGKHVKKESDEEDKQYDEVWNDDGETVQRGSRDDRE</sequence>
<evidence type="ECO:0000313" key="3">
    <source>
        <dbReference type="Proteomes" id="UP000265520"/>
    </source>
</evidence>
<dbReference type="AlphaFoldDB" id="A0A392RHP0"/>
<proteinExistence type="predicted"/>
<dbReference type="EMBL" id="LXQA010220341">
    <property type="protein sequence ID" value="MCI35105.1"/>
    <property type="molecule type" value="Genomic_DNA"/>
</dbReference>
<accession>A0A392RHP0</accession>